<sequence>MPISEQYNKWLRKKLWPAWTLSRVTYTECAKIAYWGSKTKCHSMTKSYTNKNHWREYIWTSGDVQERQAGGTPST</sequence>
<name>A0AAD2HKH0_9AGAR</name>
<dbReference type="EMBL" id="CAVNYO010000419">
    <property type="protein sequence ID" value="CAK5277522.1"/>
    <property type="molecule type" value="Genomic_DNA"/>
</dbReference>
<gene>
    <name evidence="1" type="ORF">MYCIT1_LOCUS26538</name>
</gene>
<evidence type="ECO:0000313" key="1">
    <source>
        <dbReference type="EMBL" id="CAK5277522.1"/>
    </source>
</evidence>
<organism evidence="1 2">
    <name type="scientific">Mycena citricolor</name>
    <dbReference type="NCBI Taxonomy" id="2018698"/>
    <lineage>
        <taxon>Eukaryota</taxon>
        <taxon>Fungi</taxon>
        <taxon>Dikarya</taxon>
        <taxon>Basidiomycota</taxon>
        <taxon>Agaricomycotina</taxon>
        <taxon>Agaricomycetes</taxon>
        <taxon>Agaricomycetidae</taxon>
        <taxon>Agaricales</taxon>
        <taxon>Marasmiineae</taxon>
        <taxon>Mycenaceae</taxon>
        <taxon>Mycena</taxon>
    </lineage>
</organism>
<evidence type="ECO:0000313" key="2">
    <source>
        <dbReference type="Proteomes" id="UP001295794"/>
    </source>
</evidence>
<proteinExistence type="predicted"/>
<reference evidence="1" key="1">
    <citation type="submission" date="2023-11" db="EMBL/GenBank/DDBJ databases">
        <authorList>
            <person name="De Vega J J."/>
            <person name="De Vega J J."/>
        </authorList>
    </citation>
    <scope>NUCLEOTIDE SEQUENCE</scope>
</reference>
<comment type="caution">
    <text evidence="1">The sequence shown here is derived from an EMBL/GenBank/DDBJ whole genome shotgun (WGS) entry which is preliminary data.</text>
</comment>
<protein>
    <submittedName>
        <fullName evidence="1">Uncharacterized protein</fullName>
    </submittedName>
</protein>
<dbReference type="AlphaFoldDB" id="A0AAD2HKH0"/>
<keyword evidence="2" id="KW-1185">Reference proteome</keyword>
<accession>A0AAD2HKH0</accession>
<dbReference type="Proteomes" id="UP001295794">
    <property type="component" value="Unassembled WGS sequence"/>
</dbReference>